<dbReference type="EMBL" id="LR593887">
    <property type="protein sequence ID" value="VTS05333.1"/>
    <property type="molecule type" value="Genomic_DNA"/>
</dbReference>
<dbReference type="CDD" id="cd02619">
    <property type="entry name" value="Peptidase_C1"/>
    <property type="match status" value="1"/>
</dbReference>
<dbReference type="AlphaFoldDB" id="A0A6C2YS75"/>
<dbReference type="Proteomes" id="UP000464378">
    <property type="component" value="Chromosome"/>
</dbReference>
<dbReference type="Pfam" id="PF00112">
    <property type="entry name" value="Peptidase_C1"/>
    <property type="match status" value="1"/>
</dbReference>
<keyword evidence="1" id="KW-0732">Signal</keyword>
<dbReference type="Gene3D" id="3.90.70.10">
    <property type="entry name" value="Cysteine proteinases"/>
    <property type="match status" value="1"/>
</dbReference>
<reference evidence="3" key="1">
    <citation type="submission" date="2019-04" db="EMBL/GenBank/DDBJ databases">
        <authorList>
            <consortium name="Science for Life Laboratories"/>
        </authorList>
    </citation>
    <scope>NUCLEOTIDE SEQUENCE</scope>
    <source>
        <strain evidence="3">MBLW1</strain>
    </source>
</reference>
<dbReference type="RefSeq" id="WP_162659126.1">
    <property type="nucleotide sequence ID" value="NZ_LR593887.1"/>
</dbReference>
<name>A0A6C2YS75_9BACT</name>
<keyword evidence="4" id="KW-1185">Reference proteome</keyword>
<evidence type="ECO:0000313" key="3">
    <source>
        <dbReference type="EMBL" id="VIP03983.1"/>
    </source>
</evidence>
<dbReference type="InParanoid" id="A0A6C2YS75"/>
<organism evidence="3">
    <name type="scientific">Tuwongella immobilis</name>
    <dbReference type="NCBI Taxonomy" id="692036"/>
    <lineage>
        <taxon>Bacteria</taxon>
        <taxon>Pseudomonadati</taxon>
        <taxon>Planctomycetota</taxon>
        <taxon>Planctomycetia</taxon>
        <taxon>Gemmatales</taxon>
        <taxon>Gemmataceae</taxon>
        <taxon>Tuwongella</taxon>
    </lineage>
</organism>
<protein>
    <recommendedName>
        <fullName evidence="2">Peptidase C1A papain C-terminal domain-containing protein</fullName>
    </recommendedName>
</protein>
<dbReference type="InterPro" id="IPR000668">
    <property type="entry name" value="Peptidase_C1A_C"/>
</dbReference>
<feature type="signal peptide" evidence="1">
    <location>
        <begin position="1"/>
        <end position="20"/>
    </location>
</feature>
<evidence type="ECO:0000259" key="2">
    <source>
        <dbReference type="Pfam" id="PF00112"/>
    </source>
</evidence>
<dbReference type="GO" id="GO:0008234">
    <property type="term" value="F:cysteine-type peptidase activity"/>
    <property type="evidence" value="ECO:0007669"/>
    <property type="project" value="InterPro"/>
</dbReference>
<proteinExistence type="predicted"/>
<accession>A0A6C2YS75</accession>
<gene>
    <name evidence="3" type="ORF">GMBLW1_52100</name>
</gene>
<evidence type="ECO:0000313" key="4">
    <source>
        <dbReference type="Proteomes" id="UP000464378"/>
    </source>
</evidence>
<feature type="domain" description="Peptidase C1A papain C-terminal" evidence="2">
    <location>
        <begin position="93"/>
        <end position="279"/>
    </location>
</feature>
<dbReference type="SUPFAM" id="SSF54001">
    <property type="entry name" value="Cysteine proteinases"/>
    <property type="match status" value="1"/>
</dbReference>
<dbReference type="KEGG" id="tim:GMBLW1_52100"/>
<feature type="chain" id="PRO_5033879526" description="Peptidase C1A papain C-terminal domain-containing protein" evidence="1">
    <location>
        <begin position="21"/>
        <end position="353"/>
    </location>
</feature>
<sequence length="353" mass="38177">MAKWFKILAAILGALATALAAFVLTVAPVDPEPLAVPGAFGWVADPDAVAEVAKAQPAPTIAQTPAGGVPVESLPDHAYLWELERNVTGQNPPPQNQKSVGSCVSFGTARAIERTLAGQRQGAPPVRLVEEVIYGGSRVEIGGGRISGDGSIGAWAAEFVKQYGVLERGSYPGYDLRSYSEPLCRDWGRLGVPDPLEPTVRKFPVKSITQVTTWDQAKQALASRYGIAISSSQGFQMQRDSRGICGPFGRWMHCMCLDGYHRDADGTEYGHIENSWGPDAHRGPVGWGNPSTAGFWARADVIDKMLRQGDSWAFSDVQGFPARLDWLLINPKERAYARCFQGYGTASSLESLR</sequence>
<dbReference type="InterPro" id="IPR038765">
    <property type="entry name" value="Papain-like_cys_pep_sf"/>
</dbReference>
<dbReference type="GO" id="GO:0006508">
    <property type="term" value="P:proteolysis"/>
    <property type="evidence" value="ECO:0007669"/>
    <property type="project" value="InterPro"/>
</dbReference>
<dbReference type="EMBL" id="LR586016">
    <property type="protein sequence ID" value="VIP03983.1"/>
    <property type="molecule type" value="Genomic_DNA"/>
</dbReference>
<evidence type="ECO:0000256" key="1">
    <source>
        <dbReference type="SAM" id="SignalP"/>
    </source>
</evidence>